<evidence type="ECO:0000313" key="3">
    <source>
        <dbReference type="Proteomes" id="UP001465755"/>
    </source>
</evidence>
<dbReference type="Proteomes" id="UP001465755">
    <property type="component" value="Unassembled WGS sequence"/>
</dbReference>
<accession>A0AAW1NXS0</accession>
<keyword evidence="3" id="KW-1185">Reference proteome</keyword>
<organism evidence="2 3">
    <name type="scientific">Symbiochloris irregularis</name>
    <dbReference type="NCBI Taxonomy" id="706552"/>
    <lineage>
        <taxon>Eukaryota</taxon>
        <taxon>Viridiplantae</taxon>
        <taxon>Chlorophyta</taxon>
        <taxon>core chlorophytes</taxon>
        <taxon>Trebouxiophyceae</taxon>
        <taxon>Trebouxiales</taxon>
        <taxon>Trebouxiaceae</taxon>
        <taxon>Symbiochloris</taxon>
    </lineage>
</organism>
<comment type="caution">
    <text evidence="2">The sequence shown here is derived from an EMBL/GenBank/DDBJ whole genome shotgun (WGS) entry which is preliminary data.</text>
</comment>
<feature type="region of interest" description="Disordered" evidence="1">
    <location>
        <begin position="1"/>
        <end position="20"/>
    </location>
</feature>
<sequence>MPAAKKAAGGKKSKAPAYETSPEALEPFGVQVAEPLQTPLCLKASVLGVKAADGRLWVTYSTGIDAPLQPKASDGPLEELGYIKANGMEQVLNQLKALEDDLTSWHLKQAAAKLKEQGKGKDGKAAPAKKKGK</sequence>
<feature type="compositionally biased region" description="Basic and acidic residues" evidence="1">
    <location>
        <begin position="113"/>
        <end position="124"/>
    </location>
</feature>
<protein>
    <submittedName>
        <fullName evidence="2">Uncharacterized protein</fullName>
    </submittedName>
</protein>
<evidence type="ECO:0000256" key="1">
    <source>
        <dbReference type="SAM" id="MobiDB-lite"/>
    </source>
</evidence>
<dbReference type="EMBL" id="JALJOQ010000086">
    <property type="protein sequence ID" value="KAK9799831.1"/>
    <property type="molecule type" value="Genomic_DNA"/>
</dbReference>
<reference evidence="2 3" key="1">
    <citation type="journal article" date="2024" name="Nat. Commun.">
        <title>Phylogenomics reveals the evolutionary origins of lichenization in chlorophyte algae.</title>
        <authorList>
            <person name="Puginier C."/>
            <person name="Libourel C."/>
            <person name="Otte J."/>
            <person name="Skaloud P."/>
            <person name="Haon M."/>
            <person name="Grisel S."/>
            <person name="Petersen M."/>
            <person name="Berrin J.G."/>
            <person name="Delaux P.M."/>
            <person name="Dal Grande F."/>
            <person name="Keller J."/>
        </authorList>
    </citation>
    <scope>NUCLEOTIDE SEQUENCE [LARGE SCALE GENOMIC DNA]</scope>
    <source>
        <strain evidence="2 3">SAG 2036</strain>
    </source>
</reference>
<feature type="region of interest" description="Disordered" evidence="1">
    <location>
        <begin position="113"/>
        <end position="133"/>
    </location>
</feature>
<name>A0AAW1NXS0_9CHLO</name>
<gene>
    <name evidence="2" type="ORF">WJX73_007183</name>
</gene>
<evidence type="ECO:0000313" key="2">
    <source>
        <dbReference type="EMBL" id="KAK9799831.1"/>
    </source>
</evidence>
<dbReference type="AlphaFoldDB" id="A0AAW1NXS0"/>
<proteinExistence type="predicted"/>